<accession>A0A0P0XFI8</accession>
<evidence type="ECO:0000256" key="1">
    <source>
        <dbReference type="SAM" id="MobiDB-lite"/>
    </source>
</evidence>
<gene>
    <name evidence="2" type="ordered locus">Os08g0369400</name>
</gene>
<name>A0A0P0XFI8_ORYSJ</name>
<evidence type="ECO:0000313" key="3">
    <source>
        <dbReference type="Proteomes" id="UP000000763"/>
    </source>
</evidence>
<dbReference type="Gramene" id="Os08t0369400-01">
    <property type="protein sequence ID" value="Os08t0369400-01"/>
    <property type="gene ID" value="Os08g0369400"/>
</dbReference>
<dbReference type="KEGG" id="dosa:Os08g0369400"/>
<feature type="region of interest" description="Disordered" evidence="1">
    <location>
        <begin position="1"/>
        <end position="23"/>
    </location>
</feature>
<proteinExistence type="predicted"/>
<dbReference type="EMBL" id="AP008214">
    <property type="protein sequence ID" value="BAH94269.1"/>
    <property type="molecule type" value="Genomic_DNA"/>
</dbReference>
<dbReference type="Proteomes" id="UP000000763">
    <property type="component" value="Chromosome 8"/>
</dbReference>
<sequence>ATARLSRAPPDPIRSRPDRFPSPWQITAPSTRIPRFRVAGLHSRRPRSARIAGPHHRRCRPRSARIAGPHHRRRRPRSPSICTAPDEFNPCAALLECECKNSAAAENTLLRAGYGGWLLYSAASAGDMAFVQELMDRDPLLVFGEGEHGVMDMFYAAARGGNAEVFKLLLDHAMSPRCSTNCPNGEGAGAVVAAPRCSGWK</sequence>
<dbReference type="InterPro" id="IPR036770">
    <property type="entry name" value="Ankyrin_rpt-contain_sf"/>
</dbReference>
<protein>
    <submittedName>
        <fullName evidence="2">Os08g0369400 protein</fullName>
    </submittedName>
</protein>
<dbReference type="Gene3D" id="1.25.40.20">
    <property type="entry name" value="Ankyrin repeat-containing domain"/>
    <property type="match status" value="1"/>
</dbReference>
<reference evidence="2 3" key="1">
    <citation type="journal article" date="2005" name="Nature">
        <title>The map-based sequence of the rice genome.</title>
        <authorList>
            <consortium name="International rice genome sequencing project (IRGSP)"/>
            <person name="Matsumoto T."/>
            <person name="Wu J."/>
            <person name="Kanamori H."/>
            <person name="Katayose Y."/>
            <person name="Fujisawa M."/>
            <person name="Namiki N."/>
            <person name="Mizuno H."/>
            <person name="Yamamoto K."/>
            <person name="Antonio B.A."/>
            <person name="Baba T."/>
            <person name="Sakata K."/>
            <person name="Nagamura Y."/>
            <person name="Aoki H."/>
            <person name="Arikawa K."/>
            <person name="Arita K."/>
            <person name="Bito T."/>
            <person name="Chiden Y."/>
            <person name="Fujitsuka N."/>
            <person name="Fukunaka R."/>
            <person name="Hamada M."/>
            <person name="Harada C."/>
            <person name="Hayashi A."/>
            <person name="Hijishita S."/>
            <person name="Honda M."/>
            <person name="Hosokawa S."/>
            <person name="Ichikawa Y."/>
            <person name="Idonuma A."/>
            <person name="Iijima M."/>
            <person name="Ikeda M."/>
            <person name="Ikeno M."/>
            <person name="Ito K."/>
            <person name="Ito S."/>
            <person name="Ito T."/>
            <person name="Ito Y."/>
            <person name="Ito Y."/>
            <person name="Iwabuchi A."/>
            <person name="Kamiya K."/>
            <person name="Karasawa W."/>
            <person name="Kurita K."/>
            <person name="Katagiri S."/>
            <person name="Kikuta A."/>
            <person name="Kobayashi H."/>
            <person name="Kobayashi N."/>
            <person name="Machita K."/>
            <person name="Maehara T."/>
            <person name="Masukawa M."/>
            <person name="Mizubayashi T."/>
            <person name="Mukai Y."/>
            <person name="Nagasaki H."/>
            <person name="Nagata Y."/>
            <person name="Naito S."/>
            <person name="Nakashima M."/>
            <person name="Nakama Y."/>
            <person name="Nakamichi Y."/>
            <person name="Nakamura M."/>
            <person name="Meguro A."/>
            <person name="Negishi M."/>
            <person name="Ohta I."/>
            <person name="Ohta T."/>
            <person name="Okamoto M."/>
            <person name="Ono N."/>
            <person name="Saji S."/>
            <person name="Sakaguchi M."/>
            <person name="Sakai K."/>
            <person name="Shibata M."/>
            <person name="Shimokawa T."/>
            <person name="Song J."/>
            <person name="Takazaki Y."/>
            <person name="Terasawa K."/>
            <person name="Tsugane M."/>
            <person name="Tsuji K."/>
            <person name="Ueda S."/>
            <person name="Waki K."/>
            <person name="Yamagata H."/>
            <person name="Yamamoto M."/>
            <person name="Yamamoto S."/>
            <person name="Yamane H."/>
            <person name="Yoshiki S."/>
            <person name="Yoshihara R."/>
            <person name="Yukawa K."/>
            <person name="Zhong H."/>
            <person name="Yano M."/>
            <person name="Yuan Q."/>
            <person name="Ouyang S."/>
            <person name="Liu J."/>
            <person name="Jones K.M."/>
            <person name="Gansberger K."/>
            <person name="Moffat K."/>
            <person name="Hill J."/>
            <person name="Bera J."/>
            <person name="Fadrosh D."/>
            <person name="Jin S."/>
            <person name="Johri S."/>
            <person name="Kim M."/>
            <person name="Overton L."/>
            <person name="Reardon M."/>
            <person name="Tsitrin T."/>
            <person name="Vuong H."/>
            <person name="Weaver B."/>
            <person name="Ciecko A."/>
            <person name="Tallon L."/>
            <person name="Jackson J."/>
            <person name="Pai G."/>
            <person name="Aken S.V."/>
            <person name="Utterback T."/>
            <person name="Reidmuller S."/>
            <person name="Feldblyum T."/>
            <person name="Hsiao J."/>
            <person name="Zismann V."/>
            <person name="Iobst S."/>
            <person name="de Vazeille A.R."/>
            <person name="Buell C.R."/>
            <person name="Ying K."/>
            <person name="Li Y."/>
            <person name="Lu T."/>
            <person name="Huang Y."/>
            <person name="Zhao Q."/>
            <person name="Feng Q."/>
            <person name="Zhang L."/>
            <person name="Zhu J."/>
            <person name="Weng Q."/>
            <person name="Mu J."/>
            <person name="Lu Y."/>
            <person name="Fan D."/>
            <person name="Liu Y."/>
            <person name="Guan J."/>
            <person name="Zhang Y."/>
            <person name="Yu S."/>
            <person name="Liu X."/>
            <person name="Zhang Y."/>
            <person name="Hong G."/>
            <person name="Han B."/>
            <person name="Choisne N."/>
            <person name="Demange N."/>
            <person name="Orjeda G."/>
            <person name="Samain S."/>
            <person name="Cattolico L."/>
            <person name="Pelletier E."/>
            <person name="Couloux A."/>
            <person name="Segurens B."/>
            <person name="Wincker P."/>
            <person name="D'Hont A."/>
            <person name="Scarpelli C."/>
            <person name="Weissenbach J."/>
            <person name="Salanoubat M."/>
            <person name="Quetier F."/>
            <person name="Yu Y."/>
            <person name="Kim H.R."/>
            <person name="Rambo T."/>
            <person name="Currie J."/>
            <person name="Collura K."/>
            <person name="Luo M."/>
            <person name="Yang T."/>
            <person name="Ammiraju J.S.S."/>
            <person name="Engler F."/>
            <person name="Soderlund C."/>
            <person name="Wing R.A."/>
            <person name="Palmer L.E."/>
            <person name="de la Bastide M."/>
            <person name="Spiegel L."/>
            <person name="Nascimento L."/>
            <person name="Zutavern T."/>
            <person name="O'Shaughnessy A."/>
            <person name="Dike S."/>
            <person name="Dedhia N."/>
            <person name="Preston R."/>
            <person name="Balija V."/>
            <person name="McCombie W.R."/>
            <person name="Chow T."/>
            <person name="Chen H."/>
            <person name="Chung M."/>
            <person name="Chen C."/>
            <person name="Shaw J."/>
            <person name="Wu H."/>
            <person name="Hsiao K."/>
            <person name="Chao Y."/>
            <person name="Chu M."/>
            <person name="Cheng C."/>
            <person name="Hour A."/>
            <person name="Lee P."/>
            <person name="Lin S."/>
            <person name="Lin Y."/>
            <person name="Liou J."/>
            <person name="Liu S."/>
            <person name="Hsing Y."/>
            <person name="Raghuvanshi S."/>
            <person name="Mohanty A."/>
            <person name="Bharti A.K."/>
            <person name="Gaur A."/>
            <person name="Gupta V."/>
            <person name="Kumar D."/>
            <person name="Ravi V."/>
            <person name="Vij S."/>
            <person name="Kapur A."/>
            <person name="Khurana P."/>
            <person name="Khurana P."/>
            <person name="Khurana J.P."/>
            <person name="Tyagi A.K."/>
            <person name="Gaikwad K."/>
            <person name="Singh A."/>
            <person name="Dalal V."/>
            <person name="Srivastava S."/>
            <person name="Dixit A."/>
            <person name="Pal A.K."/>
            <person name="Ghazi I.A."/>
            <person name="Yadav M."/>
            <person name="Pandit A."/>
            <person name="Bhargava A."/>
            <person name="Sureshbabu K."/>
            <person name="Batra K."/>
            <person name="Sharma T.R."/>
            <person name="Mohapatra T."/>
            <person name="Singh N.K."/>
            <person name="Messing J."/>
            <person name="Nelson A.B."/>
            <person name="Fuks G."/>
            <person name="Kavchok S."/>
            <person name="Keizer G."/>
            <person name="Linton E."/>
            <person name="Llaca V."/>
            <person name="Song R."/>
            <person name="Tanyolac B."/>
            <person name="Young S."/>
            <person name="Ho-Il K."/>
            <person name="Hahn J.H."/>
            <person name="Sangsakoo G."/>
            <person name="Vanavichit A."/>
            <person name="de Mattos Luiz.A.T."/>
            <person name="Zimmer P.D."/>
            <person name="Malone G."/>
            <person name="Dellagostin O."/>
            <person name="de Oliveira A.C."/>
            <person name="Bevan M."/>
            <person name="Bancroft I."/>
            <person name="Minx P."/>
            <person name="Cordum H."/>
            <person name="Wilson R."/>
            <person name="Cheng Z."/>
            <person name="Jin W."/>
            <person name="Jiang J."/>
            <person name="Leong S.A."/>
            <person name="Iwama H."/>
            <person name="Gojobori T."/>
            <person name="Itoh T."/>
            <person name="Niimura Y."/>
            <person name="Fujii Y."/>
            <person name="Habara T."/>
            <person name="Sakai H."/>
            <person name="Sato Y."/>
            <person name="Wilson G."/>
            <person name="Kumar K."/>
            <person name="McCouch S."/>
            <person name="Juretic N."/>
            <person name="Hoen D."/>
            <person name="Wright S."/>
            <person name="Bruskiewich R."/>
            <person name="Bureau T."/>
            <person name="Miyao A."/>
            <person name="Hirochika H."/>
            <person name="Nishikawa T."/>
            <person name="Kadowaki K."/>
            <person name="Sugiura M."/>
            <person name="Burr B."/>
            <person name="Sasaki T."/>
        </authorList>
    </citation>
    <scope>NUCLEOTIDE SEQUENCE [LARGE SCALE GENOMIC DNA]</scope>
    <source>
        <strain evidence="3">cv. Nipponbare</strain>
    </source>
</reference>
<feature type="non-terminal residue" evidence="2">
    <location>
        <position position="1"/>
    </location>
</feature>
<organism evidence="2 3">
    <name type="scientific">Oryza sativa subsp. japonica</name>
    <name type="common">Rice</name>
    <dbReference type="NCBI Taxonomy" id="39947"/>
    <lineage>
        <taxon>Eukaryota</taxon>
        <taxon>Viridiplantae</taxon>
        <taxon>Streptophyta</taxon>
        <taxon>Embryophyta</taxon>
        <taxon>Tracheophyta</taxon>
        <taxon>Spermatophyta</taxon>
        <taxon>Magnoliopsida</taxon>
        <taxon>Liliopsida</taxon>
        <taxon>Poales</taxon>
        <taxon>Poaceae</taxon>
        <taxon>BOP clade</taxon>
        <taxon>Oryzoideae</taxon>
        <taxon>Oryzeae</taxon>
        <taxon>Oryzinae</taxon>
        <taxon>Oryza</taxon>
        <taxon>Oryza sativa</taxon>
    </lineage>
</organism>
<dbReference type="AlphaFoldDB" id="A0A0P0XFI8"/>
<reference evidence="3" key="2">
    <citation type="journal article" date="2008" name="Nucleic Acids Res.">
        <title>The rice annotation project database (RAP-DB): 2008 update.</title>
        <authorList>
            <consortium name="The rice annotation project (RAP)"/>
        </authorList>
    </citation>
    <scope>GENOME REANNOTATION</scope>
    <source>
        <strain evidence="3">cv. Nipponbare</strain>
    </source>
</reference>
<evidence type="ECO:0000313" key="2">
    <source>
        <dbReference type="EMBL" id="BAH94269.1"/>
    </source>
</evidence>